<dbReference type="EMBL" id="CAICTM010000013">
    <property type="protein sequence ID" value="CAB9497024.1"/>
    <property type="molecule type" value="Genomic_DNA"/>
</dbReference>
<comment type="caution">
    <text evidence="1">The sequence shown here is derived from an EMBL/GenBank/DDBJ whole genome shotgun (WGS) entry which is preliminary data.</text>
</comment>
<gene>
    <name evidence="1" type="ORF">SEMRO_13_G009820.1</name>
</gene>
<proteinExistence type="predicted"/>
<accession>A0A9N8DA43</accession>
<dbReference type="InterPro" id="IPR011990">
    <property type="entry name" value="TPR-like_helical_dom_sf"/>
</dbReference>
<dbReference type="Proteomes" id="UP001153069">
    <property type="component" value="Unassembled WGS sequence"/>
</dbReference>
<sequence>MSYPYIEVNNSGVYLLQQGNYAAAMPAFLLALDVFKRQVAVSAMEEFHGAAIDYRCNSSSAALPPPPASLYDCPSDQFPRDHSFFHSVSFRTDELDRKTATDRLHFHSRAFVLSERLEKDPTAKHRRDGTSGMILFNIGATLHAQAMRTGDSQVLRKALLVYKLAQSSAEEWALYSGGKRSLLLMSVVNNLALAHCQLMQVEESTTSLRLLRQLVIETDDLQPDDRSAIDWNVVLHSESRMEESPAPAA</sequence>
<reference evidence="1" key="1">
    <citation type="submission" date="2020-06" db="EMBL/GenBank/DDBJ databases">
        <authorList>
            <consortium name="Plant Systems Biology data submission"/>
        </authorList>
    </citation>
    <scope>NUCLEOTIDE SEQUENCE</scope>
    <source>
        <strain evidence="1">D6</strain>
    </source>
</reference>
<evidence type="ECO:0000313" key="1">
    <source>
        <dbReference type="EMBL" id="CAB9497024.1"/>
    </source>
</evidence>
<evidence type="ECO:0000313" key="2">
    <source>
        <dbReference type="Proteomes" id="UP001153069"/>
    </source>
</evidence>
<protein>
    <submittedName>
        <fullName evidence="1">Uncharacterized protein</fullName>
    </submittedName>
</protein>
<dbReference type="SUPFAM" id="SSF48452">
    <property type="entry name" value="TPR-like"/>
    <property type="match status" value="1"/>
</dbReference>
<keyword evidence="2" id="KW-1185">Reference proteome</keyword>
<name>A0A9N8DA43_9STRA</name>
<dbReference type="AlphaFoldDB" id="A0A9N8DA43"/>
<organism evidence="1 2">
    <name type="scientific">Seminavis robusta</name>
    <dbReference type="NCBI Taxonomy" id="568900"/>
    <lineage>
        <taxon>Eukaryota</taxon>
        <taxon>Sar</taxon>
        <taxon>Stramenopiles</taxon>
        <taxon>Ochrophyta</taxon>
        <taxon>Bacillariophyta</taxon>
        <taxon>Bacillariophyceae</taxon>
        <taxon>Bacillariophycidae</taxon>
        <taxon>Naviculales</taxon>
        <taxon>Naviculaceae</taxon>
        <taxon>Seminavis</taxon>
    </lineage>
</organism>